<gene>
    <name evidence="2" type="ORF">LK12_01915</name>
</gene>
<dbReference type="Proteomes" id="UP000031057">
    <property type="component" value="Unassembled WGS sequence"/>
</dbReference>
<dbReference type="AlphaFoldDB" id="A0A0B1ZVE9"/>
<dbReference type="NCBIfam" id="TIGR04433">
    <property type="entry name" value="UrcA_uranyl"/>
    <property type="match status" value="1"/>
</dbReference>
<reference evidence="2 3" key="1">
    <citation type="submission" date="2014-10" db="EMBL/GenBank/DDBJ databases">
        <title>Genome sequence of Novosphingobium malaysiense MUSC 273(T).</title>
        <authorList>
            <person name="Lee L.-H."/>
        </authorList>
    </citation>
    <scope>NUCLEOTIDE SEQUENCE [LARGE SCALE GENOMIC DNA]</scope>
    <source>
        <strain evidence="2 3">MUSC 273</strain>
    </source>
</reference>
<dbReference type="RefSeq" id="WP_039278599.1">
    <property type="nucleotide sequence ID" value="NZ_JTDI01000001.1"/>
</dbReference>
<comment type="caution">
    <text evidence="2">The sequence shown here is derived from an EMBL/GenBank/DDBJ whole genome shotgun (WGS) entry which is preliminary data.</text>
</comment>
<evidence type="ECO:0000313" key="3">
    <source>
        <dbReference type="Proteomes" id="UP000031057"/>
    </source>
</evidence>
<keyword evidence="1" id="KW-0732">Signal</keyword>
<organism evidence="2 3">
    <name type="scientific">Novosphingobium malaysiense</name>
    <dbReference type="NCBI Taxonomy" id="1348853"/>
    <lineage>
        <taxon>Bacteria</taxon>
        <taxon>Pseudomonadati</taxon>
        <taxon>Pseudomonadota</taxon>
        <taxon>Alphaproteobacteria</taxon>
        <taxon>Sphingomonadales</taxon>
        <taxon>Sphingomonadaceae</taxon>
        <taxon>Novosphingobium</taxon>
    </lineage>
</organism>
<sequence length="125" mass="13863">MKTLSLAAVAAALLLTGAPSYADVVVKDRDTANVPFREVHYDDLNLDTQKGIDSLNGRINLAVRQVCGSNDIRRLREHLAVRACRTDSLGRAYADRDAILEARMVARENHVDLAAMEMPPLRVRH</sequence>
<feature type="chain" id="PRO_5002084991" description="UrcA family protein" evidence="1">
    <location>
        <begin position="23"/>
        <end position="125"/>
    </location>
</feature>
<name>A0A0B1ZVE9_9SPHN</name>
<evidence type="ECO:0008006" key="4">
    <source>
        <dbReference type="Google" id="ProtNLM"/>
    </source>
</evidence>
<dbReference type="InterPro" id="IPR030972">
    <property type="entry name" value="UrcA_uranyl"/>
</dbReference>
<evidence type="ECO:0000313" key="2">
    <source>
        <dbReference type="EMBL" id="KHK93128.1"/>
    </source>
</evidence>
<accession>A0A0B1ZVE9</accession>
<proteinExistence type="predicted"/>
<keyword evidence="3" id="KW-1185">Reference proteome</keyword>
<dbReference type="EMBL" id="JTDI01000001">
    <property type="protein sequence ID" value="KHK93128.1"/>
    <property type="molecule type" value="Genomic_DNA"/>
</dbReference>
<evidence type="ECO:0000256" key="1">
    <source>
        <dbReference type="SAM" id="SignalP"/>
    </source>
</evidence>
<protein>
    <recommendedName>
        <fullName evidence="4">UrcA family protein</fullName>
    </recommendedName>
</protein>
<feature type="signal peptide" evidence="1">
    <location>
        <begin position="1"/>
        <end position="22"/>
    </location>
</feature>